<gene>
    <name evidence="1" type="ORF">FNN84_05695</name>
</gene>
<name>A0A5Y2S082_SALER</name>
<comment type="caution">
    <text evidence="1">The sequence shown here is derived from an EMBL/GenBank/DDBJ whole genome shotgun (WGS) entry which is preliminary data.</text>
</comment>
<protein>
    <submittedName>
        <fullName evidence="1">DUF2778 domain-containing protein</fullName>
    </submittedName>
</protein>
<dbReference type="Proteomes" id="UP000839746">
    <property type="component" value="Unassembled WGS sequence"/>
</dbReference>
<sequence length="255" mass="28164">MPVTNNRGSSNQSSGSIQVVKGEVVYSNIRPQDKDGWLLVALEGGGTNNIHENVKLLTLGEKNGRVYYKILSDRRDLIGKTVSLKKENAVLCTHKAGPVQKSAILKVTYSGGRVDEYSRFKRGMLSQQFAIMNVNGANIKVTLNSAWPPSFSYSPIIPGTHKIMAPDYSHKVEGDTTGYRDAFPLGTIRCNDIWFPIELEGAKGNSSRYVHLGNVSHGCVTVYDVEKWNIVYNYLISHRTPGTDGTYVGKLVVVR</sequence>
<dbReference type="EMBL" id="AAILSQ010000004">
    <property type="protein sequence ID" value="ECF6050697.1"/>
    <property type="molecule type" value="Genomic_DNA"/>
</dbReference>
<evidence type="ECO:0000313" key="1">
    <source>
        <dbReference type="EMBL" id="ECF6050697.1"/>
    </source>
</evidence>
<organism evidence="1">
    <name type="scientific">Salmonella enterica subsp. salamae</name>
    <dbReference type="NCBI Taxonomy" id="59202"/>
    <lineage>
        <taxon>Bacteria</taxon>
        <taxon>Pseudomonadati</taxon>
        <taxon>Pseudomonadota</taxon>
        <taxon>Gammaproteobacteria</taxon>
        <taxon>Enterobacterales</taxon>
        <taxon>Enterobacteriaceae</taxon>
        <taxon>Salmonella</taxon>
    </lineage>
</organism>
<dbReference type="AlphaFoldDB" id="A0A5Y2S082"/>
<reference evidence="1" key="1">
    <citation type="submission" date="2019-07" db="EMBL/GenBank/DDBJ databases">
        <authorList>
            <person name="Ashton P.M."/>
            <person name="Dallman T."/>
            <person name="Nair S."/>
            <person name="De Pinna E."/>
            <person name="Peters T."/>
            <person name="Grant K."/>
        </authorList>
    </citation>
    <scope>NUCLEOTIDE SEQUENCE [LARGE SCALE GENOMIC DNA]</scope>
    <source>
        <strain evidence="1">107213</strain>
    </source>
</reference>
<accession>A0A5Y2S082</accession>
<proteinExistence type="predicted"/>